<evidence type="ECO:0000256" key="4">
    <source>
        <dbReference type="ARBA" id="ARBA00022989"/>
    </source>
</evidence>
<dbReference type="InterPro" id="IPR051598">
    <property type="entry name" value="TSUP/Inactive_protease-like"/>
</dbReference>
<comment type="subcellular location">
    <subcellularLocation>
        <location evidence="6">Cell membrane</location>
        <topology evidence="6">Multi-pass membrane protein</topology>
    </subcellularLocation>
    <subcellularLocation>
        <location evidence="1">Membrane</location>
        <topology evidence="1">Multi-pass membrane protein</topology>
    </subcellularLocation>
</comment>
<feature type="transmembrane region" description="Helical" evidence="6">
    <location>
        <begin position="40"/>
        <end position="68"/>
    </location>
</feature>
<evidence type="ECO:0000313" key="9">
    <source>
        <dbReference type="Proteomes" id="UP000199343"/>
    </source>
</evidence>
<evidence type="ECO:0000256" key="1">
    <source>
        <dbReference type="ARBA" id="ARBA00004141"/>
    </source>
</evidence>
<feature type="transmembrane region" description="Helical" evidence="6">
    <location>
        <begin position="80"/>
        <end position="101"/>
    </location>
</feature>
<evidence type="ECO:0000256" key="2">
    <source>
        <dbReference type="ARBA" id="ARBA00009142"/>
    </source>
</evidence>
<organism evidence="8 9">
    <name type="scientific">Micromonospora peucetia</name>
    <dbReference type="NCBI Taxonomy" id="47871"/>
    <lineage>
        <taxon>Bacteria</taxon>
        <taxon>Bacillati</taxon>
        <taxon>Actinomycetota</taxon>
        <taxon>Actinomycetes</taxon>
        <taxon>Micromonosporales</taxon>
        <taxon>Micromonosporaceae</taxon>
        <taxon>Micromonospora</taxon>
    </lineage>
</organism>
<feature type="transmembrane region" description="Helical" evidence="6">
    <location>
        <begin position="269"/>
        <end position="290"/>
    </location>
</feature>
<evidence type="ECO:0000256" key="6">
    <source>
        <dbReference type="RuleBase" id="RU363041"/>
    </source>
</evidence>
<feature type="transmembrane region" description="Helical" evidence="6">
    <location>
        <begin position="209"/>
        <end position="232"/>
    </location>
</feature>
<feature type="transmembrane region" description="Helical" evidence="6">
    <location>
        <begin position="107"/>
        <end position="124"/>
    </location>
</feature>
<feature type="transmembrane region" description="Helical" evidence="6">
    <location>
        <begin position="239"/>
        <end position="257"/>
    </location>
</feature>
<evidence type="ECO:0000256" key="5">
    <source>
        <dbReference type="ARBA" id="ARBA00023136"/>
    </source>
</evidence>
<name>A0A1C6VR64_9ACTN</name>
<dbReference type="PANTHER" id="PTHR43701">
    <property type="entry name" value="MEMBRANE TRANSPORTER PROTEIN MJ0441-RELATED"/>
    <property type="match status" value="1"/>
</dbReference>
<keyword evidence="6" id="KW-1003">Cell membrane</keyword>
<evidence type="ECO:0000256" key="7">
    <source>
        <dbReference type="SAM" id="MobiDB-lite"/>
    </source>
</evidence>
<protein>
    <recommendedName>
        <fullName evidence="6">Probable membrane transporter protein</fullName>
    </recommendedName>
</protein>
<dbReference type="Pfam" id="PF01925">
    <property type="entry name" value="TauE"/>
    <property type="match status" value="1"/>
</dbReference>
<dbReference type="GO" id="GO:0005886">
    <property type="term" value="C:plasma membrane"/>
    <property type="evidence" value="ECO:0007669"/>
    <property type="project" value="UniProtKB-SubCell"/>
</dbReference>
<feature type="compositionally biased region" description="Low complexity" evidence="7">
    <location>
        <begin position="340"/>
        <end position="355"/>
    </location>
</feature>
<keyword evidence="4 6" id="KW-1133">Transmembrane helix</keyword>
<reference evidence="9" key="1">
    <citation type="submission" date="2016-06" db="EMBL/GenBank/DDBJ databases">
        <authorList>
            <person name="Varghese N."/>
            <person name="Submissions Spin"/>
        </authorList>
    </citation>
    <scope>NUCLEOTIDE SEQUENCE [LARGE SCALE GENOMIC DNA]</scope>
    <source>
        <strain evidence="9">DSM 43363</strain>
    </source>
</reference>
<keyword evidence="5 6" id="KW-0472">Membrane</keyword>
<dbReference type="PANTHER" id="PTHR43701:SF12">
    <property type="entry name" value="MEMBRANE TRANSPORTER PROTEIN YTNM-RELATED"/>
    <property type="match status" value="1"/>
</dbReference>
<keyword evidence="3 6" id="KW-0812">Transmembrane</keyword>
<feature type="region of interest" description="Disordered" evidence="7">
    <location>
        <begin position="318"/>
        <end position="355"/>
    </location>
</feature>
<dbReference type="Proteomes" id="UP000199343">
    <property type="component" value="Unassembled WGS sequence"/>
</dbReference>
<dbReference type="AlphaFoldDB" id="A0A1C6VR64"/>
<comment type="similarity">
    <text evidence="2 6">Belongs to the 4-toluene sulfonate uptake permease (TSUP) (TC 2.A.102) family.</text>
</comment>
<dbReference type="STRING" id="47871.GA0070608_3817"/>
<dbReference type="EMBL" id="FMIC01000002">
    <property type="protein sequence ID" value="SCL68805.1"/>
    <property type="molecule type" value="Genomic_DNA"/>
</dbReference>
<proteinExistence type="inferred from homology"/>
<sequence length="355" mass="35998">MPKSKGALVRKLLVLALVGLVAQLIDGALGMAYGLTSSTLLLLVGVAPAAASASVHLAEIGTTLAAGVSHWRFGNVDWRVVSRIALPGAVGAFAGATFLSSISTESAAPWMAGILFTLGAYLLVRFSRPLRTDRRGGRLRSRFLGPLGLVAGFVDATGGGGWGPVATPALLVSGRMEPRRVIGSVDTSEFVVAAAASLGFLIGLGSEGFLLPMVAALLIGGLIAAPIAAWLVRIVPAQLLGAAIGGVIVLTNARVLMRSADVAGQARPAVYALLAVGWVAALTLAVRVLLRTRRERAIAATALAAGASTQADAHPAVTTAAVDGYPTADTAEPSPRSPEHAVAPQPAAAGAPDRR</sequence>
<gene>
    <name evidence="8" type="ORF">GA0070608_3817</name>
</gene>
<evidence type="ECO:0000313" key="8">
    <source>
        <dbReference type="EMBL" id="SCL68805.1"/>
    </source>
</evidence>
<evidence type="ECO:0000256" key="3">
    <source>
        <dbReference type="ARBA" id="ARBA00022692"/>
    </source>
</evidence>
<dbReference type="InterPro" id="IPR002781">
    <property type="entry name" value="TM_pro_TauE-like"/>
</dbReference>
<accession>A0A1C6VR64</accession>